<dbReference type="HOGENOM" id="CLU_584921_0_0_10"/>
<keyword evidence="1" id="KW-1133">Transmembrane helix</keyword>
<dbReference type="KEGG" id="mtt:Ftrac_3488"/>
<evidence type="ECO:0000256" key="1">
    <source>
        <dbReference type="SAM" id="Phobius"/>
    </source>
</evidence>
<dbReference type="eggNOG" id="ENOG5033F1C">
    <property type="taxonomic scope" value="Bacteria"/>
</dbReference>
<evidence type="ECO:0000313" key="2">
    <source>
        <dbReference type="EMBL" id="ADR23460.1"/>
    </source>
</evidence>
<dbReference type="OrthoDB" id="1122808at2"/>
<evidence type="ECO:0000313" key="3">
    <source>
        <dbReference type="Proteomes" id="UP000008720"/>
    </source>
</evidence>
<proteinExistence type="predicted"/>
<reference evidence="2 3" key="1">
    <citation type="journal article" date="2011" name="Stand. Genomic Sci.">
        <title>Complete genome sequence of Marivirga tractuosa type strain (H-43).</title>
        <authorList>
            <person name="Pagani I."/>
            <person name="Chertkov O."/>
            <person name="Lapidus A."/>
            <person name="Lucas S."/>
            <person name="Del Rio T.G."/>
            <person name="Tice H."/>
            <person name="Copeland A."/>
            <person name="Cheng J.F."/>
            <person name="Nolan M."/>
            <person name="Saunders E."/>
            <person name="Pitluck S."/>
            <person name="Held B."/>
            <person name="Goodwin L."/>
            <person name="Liolios K."/>
            <person name="Ovchinikova G."/>
            <person name="Ivanova N."/>
            <person name="Mavromatis K."/>
            <person name="Pati A."/>
            <person name="Chen A."/>
            <person name="Palaniappan K."/>
            <person name="Land M."/>
            <person name="Hauser L."/>
            <person name="Jeffries C.D."/>
            <person name="Detter J.C."/>
            <person name="Han C."/>
            <person name="Tapia R."/>
            <person name="Ngatchou-Djao O.D."/>
            <person name="Rohde M."/>
            <person name="Goker M."/>
            <person name="Spring S."/>
            <person name="Sikorski J."/>
            <person name="Woyke T."/>
            <person name="Bristow J."/>
            <person name="Eisen J.A."/>
            <person name="Markowitz V."/>
            <person name="Hugenholtz P."/>
            <person name="Klenk H.P."/>
            <person name="Kyrpides N.C."/>
        </authorList>
    </citation>
    <scope>NUCLEOTIDE SEQUENCE [LARGE SCALE GENOMIC DNA]</scope>
    <source>
        <strain evidence="3">ATCC 23168 / DSM 4126 / NBRC 15989 / NCIMB 1408 / VKM B-1430 / H-43</strain>
    </source>
</reference>
<dbReference type="STRING" id="643867.Ftrac_3488"/>
<dbReference type="Proteomes" id="UP000008720">
    <property type="component" value="Chromosome"/>
</dbReference>
<dbReference type="RefSeq" id="WP_013455602.1">
    <property type="nucleotide sequence ID" value="NC_014759.1"/>
</dbReference>
<accession>E4TN72</accession>
<name>E4TN72_MARTH</name>
<keyword evidence="3" id="KW-1185">Reference proteome</keyword>
<feature type="transmembrane region" description="Helical" evidence="1">
    <location>
        <begin position="388"/>
        <end position="406"/>
    </location>
</feature>
<organism evidence="2 3">
    <name type="scientific">Marivirga tractuosa (strain ATCC 23168 / DSM 4126 / NBRC 15989 / NCIMB 1408 / VKM B-1430 / H-43)</name>
    <name type="common">Microscilla tractuosa</name>
    <name type="synonym">Flexibacter tractuosus</name>
    <dbReference type="NCBI Taxonomy" id="643867"/>
    <lineage>
        <taxon>Bacteria</taxon>
        <taxon>Pseudomonadati</taxon>
        <taxon>Bacteroidota</taxon>
        <taxon>Cytophagia</taxon>
        <taxon>Cytophagales</taxon>
        <taxon>Marivirgaceae</taxon>
        <taxon>Marivirga</taxon>
    </lineage>
</organism>
<keyword evidence="1" id="KW-0472">Membrane</keyword>
<gene>
    <name evidence="2" type="ordered locus">Ftrac_3488</name>
</gene>
<dbReference type="EMBL" id="CP002349">
    <property type="protein sequence ID" value="ADR23460.1"/>
    <property type="molecule type" value="Genomic_DNA"/>
</dbReference>
<dbReference type="AlphaFoldDB" id="E4TN72"/>
<evidence type="ECO:0008006" key="4">
    <source>
        <dbReference type="Google" id="ProtNLM"/>
    </source>
</evidence>
<keyword evidence="1" id="KW-0812">Transmembrane</keyword>
<sequence length="418" mass="49734">MNFLYTKREVVDKLNEITSSAENIVFEFKRDIDGEHLQIDINDSNAQEDYLIDYISIIHSINEVPFRKRIIVNRKIIANQDDYTLDLNLSNCEFKNQLVLFGKEFKGRVDFNYSVFNEINFSYSIFHEKTTFQHCIFDNLVDFYNTTFNNLVDFYYSTFKCSVQFHLTDFKNITVFSRVTFEQELQFLYNNISTESTKVSFENATFNRCIDISRSNFYCILNFWSSTIKIDSIIEELGESQFYKTDNGKLQSKTEKGNDVYHILRESIRIIKHSFKESNNVIESLRYQKVEIELLSRDRESDKKWSDSLSLQLNRVSNNHGLRWDFGICFTVMVGFVTFFILLDWDLIYRILCTKDFRNPHSDIGKQLIQFYLPFNIEYPSSFLKENLVGFLIFYISKFLIAYGYYQTIAAFRKYLKN</sequence>
<feature type="transmembrane region" description="Helical" evidence="1">
    <location>
        <begin position="324"/>
        <end position="343"/>
    </location>
</feature>
<protein>
    <recommendedName>
        <fullName evidence="4">Pentapeptide repeat-containing protein</fullName>
    </recommendedName>
</protein>